<evidence type="ECO:0000313" key="1">
    <source>
        <dbReference type="EMBL" id="WDE98798.1"/>
    </source>
</evidence>
<accession>A0ABY7VZW4</accession>
<dbReference type="Proteomes" id="UP001214250">
    <property type="component" value="Chromosome 2"/>
</dbReference>
<reference evidence="1 2" key="1">
    <citation type="submission" date="2023-02" db="EMBL/GenBank/DDBJ databases">
        <title>Genome sequence of Lentisphaera profundi SAORIC-696.</title>
        <authorList>
            <person name="Kim e."/>
            <person name="Cho J.-C."/>
            <person name="Choi A."/>
            <person name="Kang I."/>
        </authorList>
    </citation>
    <scope>NUCLEOTIDE SEQUENCE [LARGE SCALE GENOMIC DNA]</scope>
    <source>
        <strain evidence="1 2">SAORIC-696</strain>
    </source>
</reference>
<gene>
    <name evidence="1" type="ORF">PQO03_13225</name>
</gene>
<protein>
    <recommendedName>
        <fullName evidence="3">TIR domain-containing protein</fullName>
    </recommendedName>
</protein>
<evidence type="ECO:0008006" key="3">
    <source>
        <dbReference type="Google" id="ProtNLM"/>
    </source>
</evidence>
<sequence length="293" mass="34162">MSLPQQKSEINRLIKAFEKEADKFHDLKFSLSFIVEDKALNNRRYHKKNHTIMLWQYYGKIGTEESREQLIEDLRSSDLKWGLRGAESSCFAVVEGEEVDLFIRMARRAGSLFNEKESRKIRTLFETSIQLPEPQGNDEGEKVKTVKALNHHTIAVWLHYLLYHLSLVNPIRAKAEFIEPEPFTLSLLALENLYKNPTIKKVDKSLNKIEDIKFKVAMSFPGEKRHYVSKVMDSLRVALGNDQVFYDYDYQSQLAKPDLDTLLQQIYRNNSDLVVVFLCEEERQRAGLTEETI</sequence>
<organism evidence="1 2">
    <name type="scientific">Lentisphaera profundi</name>
    <dbReference type="NCBI Taxonomy" id="1658616"/>
    <lineage>
        <taxon>Bacteria</taxon>
        <taxon>Pseudomonadati</taxon>
        <taxon>Lentisphaerota</taxon>
        <taxon>Lentisphaeria</taxon>
        <taxon>Lentisphaerales</taxon>
        <taxon>Lentisphaeraceae</taxon>
        <taxon>Lentisphaera</taxon>
    </lineage>
</organism>
<keyword evidence="2" id="KW-1185">Reference proteome</keyword>
<dbReference type="RefSeq" id="WP_274153667.1">
    <property type="nucleotide sequence ID" value="NZ_CP117812.1"/>
</dbReference>
<proteinExistence type="predicted"/>
<name>A0ABY7VZW4_9BACT</name>
<evidence type="ECO:0000313" key="2">
    <source>
        <dbReference type="Proteomes" id="UP001214250"/>
    </source>
</evidence>
<dbReference type="EMBL" id="CP117812">
    <property type="protein sequence ID" value="WDE98798.1"/>
    <property type="molecule type" value="Genomic_DNA"/>
</dbReference>